<dbReference type="Gene3D" id="3.40.50.300">
    <property type="entry name" value="P-loop containing nucleotide triphosphate hydrolases"/>
    <property type="match status" value="1"/>
</dbReference>
<evidence type="ECO:0000256" key="6">
    <source>
        <dbReference type="ARBA" id="ARBA00023069"/>
    </source>
</evidence>
<feature type="repeat" description="TPR" evidence="9">
    <location>
        <begin position="1101"/>
        <end position="1134"/>
    </location>
</feature>
<dbReference type="PANTHER" id="PTHR45641">
    <property type="entry name" value="TETRATRICOPEPTIDE REPEAT PROTEIN (AFU_ORTHOLOGUE AFUA_6G03870)"/>
    <property type="match status" value="1"/>
</dbReference>
<evidence type="ECO:0000256" key="9">
    <source>
        <dbReference type="PROSITE-ProRule" id="PRU00339"/>
    </source>
</evidence>
<evidence type="ECO:0000313" key="17">
    <source>
        <dbReference type="Proteomes" id="UP000694700"/>
    </source>
</evidence>
<feature type="compositionally biased region" description="Polar residues" evidence="11">
    <location>
        <begin position="1271"/>
        <end position="1281"/>
    </location>
</feature>
<evidence type="ECO:0000259" key="12">
    <source>
        <dbReference type="Pfam" id="PF24883"/>
    </source>
</evidence>
<evidence type="ECO:0000256" key="4">
    <source>
        <dbReference type="ARBA" id="ARBA00022803"/>
    </source>
</evidence>
<dbReference type="InterPro" id="IPR056885">
    <property type="entry name" value="TPR_NPHP3"/>
</dbReference>
<proteinExistence type="predicted"/>
<protein>
    <recommendedName>
        <fullName evidence="8">Nephrocystin-3</fullName>
    </recommendedName>
</protein>
<dbReference type="GO" id="GO:0060026">
    <property type="term" value="P:convergent extension"/>
    <property type="evidence" value="ECO:0007669"/>
    <property type="project" value="TreeGrafter"/>
</dbReference>
<dbReference type="PANTHER" id="PTHR45641:SF19">
    <property type="entry name" value="NEPHROCYSTIN-3"/>
    <property type="match status" value="1"/>
</dbReference>
<dbReference type="GO" id="GO:0016055">
    <property type="term" value="P:Wnt signaling pathway"/>
    <property type="evidence" value="ECO:0007669"/>
    <property type="project" value="UniProtKB-KW"/>
</dbReference>
<evidence type="ECO:0000259" key="15">
    <source>
        <dbReference type="Pfam" id="PF25022"/>
    </source>
</evidence>
<evidence type="ECO:0000256" key="7">
    <source>
        <dbReference type="ARBA" id="ARBA00023273"/>
    </source>
</evidence>
<dbReference type="InterPro" id="IPR011990">
    <property type="entry name" value="TPR-like_helical_dom_sf"/>
</dbReference>
<dbReference type="GO" id="GO:0001822">
    <property type="term" value="P:kidney development"/>
    <property type="evidence" value="ECO:0007669"/>
    <property type="project" value="TreeGrafter"/>
</dbReference>
<dbReference type="GO" id="GO:0097543">
    <property type="term" value="C:ciliary inversin compartment"/>
    <property type="evidence" value="ECO:0007669"/>
    <property type="project" value="TreeGrafter"/>
</dbReference>
<keyword evidence="7" id="KW-0966">Cell projection</keyword>
<feature type="domain" description="Nephrocystin 3 helical" evidence="13">
    <location>
        <begin position="653"/>
        <end position="800"/>
    </location>
</feature>
<dbReference type="InterPro" id="IPR027417">
    <property type="entry name" value="P-loop_NTPase"/>
</dbReference>
<evidence type="ECO:0000256" key="10">
    <source>
        <dbReference type="SAM" id="Coils"/>
    </source>
</evidence>
<feature type="region of interest" description="Disordered" evidence="11">
    <location>
        <begin position="1265"/>
        <end position="1291"/>
    </location>
</feature>
<dbReference type="SUPFAM" id="SSF52540">
    <property type="entry name" value="P-loop containing nucleoside triphosphate hydrolases"/>
    <property type="match status" value="1"/>
</dbReference>
<dbReference type="Ensembl" id="ENSCCRT00015090130.1">
    <property type="protein sequence ID" value="ENSCCRP00015087314.1"/>
    <property type="gene ID" value="ENSCCRG00015034828.1"/>
</dbReference>
<dbReference type="FunFam" id="1.25.40.10:FF:000150">
    <property type="entry name" value="Nephrocystin-3"/>
    <property type="match status" value="1"/>
</dbReference>
<evidence type="ECO:0000259" key="13">
    <source>
        <dbReference type="Pfam" id="PF24884"/>
    </source>
</evidence>
<name>A0A8C1XZ05_CYPCA</name>
<dbReference type="FunFam" id="1.25.40.10:FF:000362">
    <property type="entry name" value="Nephrocystin-3"/>
    <property type="match status" value="1"/>
</dbReference>
<keyword evidence="4 9" id="KW-0802">TPR repeat</keyword>
<dbReference type="SUPFAM" id="SSF48452">
    <property type="entry name" value="TPR-like"/>
    <property type="match status" value="2"/>
</dbReference>
<feature type="repeat" description="TPR" evidence="9">
    <location>
        <begin position="1143"/>
        <end position="1176"/>
    </location>
</feature>
<dbReference type="FunFam" id="1.25.40.10:FF:000301">
    <property type="entry name" value="Nephronophthisis 3"/>
    <property type="match status" value="1"/>
</dbReference>
<dbReference type="SMART" id="SM00028">
    <property type="entry name" value="TPR"/>
    <property type="match status" value="8"/>
</dbReference>
<keyword evidence="5 10" id="KW-0175">Coiled coil</keyword>
<evidence type="ECO:0000256" key="3">
    <source>
        <dbReference type="ARBA" id="ARBA00022737"/>
    </source>
</evidence>
<feature type="coiled-coil region" evidence="10">
    <location>
        <begin position="79"/>
        <end position="180"/>
    </location>
</feature>
<dbReference type="GO" id="GO:0007368">
    <property type="term" value="P:determination of left/right symmetry"/>
    <property type="evidence" value="ECO:0007669"/>
    <property type="project" value="TreeGrafter"/>
</dbReference>
<evidence type="ECO:0000259" key="14">
    <source>
        <dbReference type="Pfam" id="PF24885"/>
    </source>
</evidence>
<accession>A0A8C1XZ05</accession>
<dbReference type="Gene3D" id="1.25.40.10">
    <property type="entry name" value="Tetratricopeptide repeat domain"/>
    <property type="match status" value="3"/>
</dbReference>
<feature type="repeat" description="TPR" evidence="9">
    <location>
        <begin position="1185"/>
        <end position="1218"/>
    </location>
</feature>
<comment type="subcellular location">
    <subcellularLocation>
        <location evidence="1">Cell projection</location>
        <location evidence="1">Cilium</location>
    </subcellularLocation>
</comment>
<dbReference type="GO" id="GO:0097546">
    <property type="term" value="C:ciliary base"/>
    <property type="evidence" value="ECO:0007669"/>
    <property type="project" value="TreeGrafter"/>
</dbReference>
<feature type="domain" description="Nephrocystin 3-like N-terminal" evidence="12">
    <location>
        <begin position="501"/>
        <end position="628"/>
    </location>
</feature>
<reference evidence="16" key="1">
    <citation type="submission" date="2025-08" db="UniProtKB">
        <authorList>
            <consortium name="Ensembl"/>
        </authorList>
    </citation>
    <scope>IDENTIFICATION</scope>
</reference>
<sequence>MGTASSLVSPGEVIEDAYGGEGGEACEIPVEVKPKARLLRSSFRRGPRVIGASFKSTGSVELEYAAEYERLRKDYEIFRVSKNNEIASMQKKEAKLDEENKRLRAELQALQKTYQKILREKESALEAKYQAMERAGTFEHDRDKVKRQFKIFRETKEKEIQDLLRAKRDLESKLQQLQAQGIQIYDPADSDSDDNCTTVTTAGTQCEYWSGGILGSEPSMGSMMQLQQTHRGPEFAHSLIDVEGPFANVSRDDWDVAVASLLQVSPHVSQALWSNTVRCYLIYTQETRAELQAFIQTYSLRLQRFCEGLGHFYLNVSFPEEKAALYAAERRQEIERSSVCVLLLKSSVSSCVVEDVEEAFVETPDSRPLLLYLRTGERKGEKEEVSTLSPSTRDLLERVNKADKSAKLKVVDHAGSVEEGAALIFTQLEKVIKQELLGLELEESGEVEEREEEDSGDVLWDLHDEQEQIEAFQQACSAASRFSFQKYVDRLNDMVAAPPPTPPLLVSGAPGSGKSLLLAKWIELQQKHSPNNLILYHFTGHPLSTSTDPVLIIKRLTVKLLQHFWSISGLSMDPSKILEEFPRWLERLSACHHGNIIIIIDSIDQIQNAERHMKWLIDPLPANVRVLVSVNVETCPQAWRLWPTLHLDPLNPREVKSVISTECVNSDIKLTKDQVNTLVSLCSYLFMYFDTRSSWTLERTLQQCALCQDTVSLYRLGLKVALDSLSTDQEKHIMKELLCLVCASHNGISESEALELFPDLSFPALTSLLHNLERLLIITYACGLIRFQHQQACEAVNQEFLDGGKCRGSYSEKIIRFFSEQLKQDRVTWRVADELPWLLQQQEDRSKLQMSLLNLFVSQNLYKRGHFSELLTYWQFVGKDKCSMATEYFDSLKEFEKTCESEQSMSRLADLYETLGRFLKDLGLLSQAVAPLQRSLEIRETALDPDHPSVAQSLHQLAGVYVHWRKFGNAEQLYKQAMEICENAYGPEHSTVARELDSLTLLYQKQKKYEQAEKLRKRSVKIRQKTARQKGHMYGFALLKRRALQLEELTLGKDSADCAKTLNELGVLYYLQNNLDAAKMFLTRSLEMRQRVLGPDHPDCAQSLNNLAALHSERKEYESAEELYERALDIRKRALAPDHPSLAYTLKHLAMLYKRRGKLEKAVPLYELALEIREKSFGPKHPSVATALVNLAVLYCQLKQHSDALPLYERALKVYEDSLGRLHPRVGETLKNLAVLSYEEGDFEKAAELYKRAMEIKEAEPSLVCGKAPSRHSSSGDTFSLRSPALPHTSR</sequence>
<keyword evidence="2" id="KW-0879">Wnt signaling pathway</keyword>
<evidence type="ECO:0000256" key="1">
    <source>
        <dbReference type="ARBA" id="ARBA00004138"/>
    </source>
</evidence>
<evidence type="ECO:0000256" key="2">
    <source>
        <dbReference type="ARBA" id="ARBA00022687"/>
    </source>
</evidence>
<evidence type="ECO:0000256" key="5">
    <source>
        <dbReference type="ARBA" id="ARBA00023054"/>
    </source>
</evidence>
<feature type="domain" description="Nephrocystin-3 TPR-repeats region" evidence="14">
    <location>
        <begin position="812"/>
        <end position="1049"/>
    </location>
</feature>
<dbReference type="InterPro" id="IPR056883">
    <property type="entry name" value="NPHP3_hel"/>
</dbReference>
<dbReference type="Pfam" id="PF24885">
    <property type="entry name" value="TPR_NPHP3"/>
    <property type="match status" value="1"/>
</dbReference>
<dbReference type="InterPro" id="IPR056884">
    <property type="entry name" value="NPHP3-like_N"/>
</dbReference>
<evidence type="ECO:0000313" key="16">
    <source>
        <dbReference type="Ensembl" id="ENSCCRP00015087314.1"/>
    </source>
</evidence>
<feature type="domain" description="Nephrocystin-3 alpha-beta" evidence="15">
    <location>
        <begin position="272"/>
        <end position="438"/>
    </location>
</feature>
<keyword evidence="6" id="KW-0969">Cilium</keyword>
<dbReference type="InterPro" id="IPR056886">
    <property type="entry name" value="NPHP3_ab_dom"/>
</dbReference>
<dbReference type="Pfam" id="PF13424">
    <property type="entry name" value="TPR_12"/>
    <property type="match status" value="2"/>
</dbReference>
<feature type="repeat" description="TPR" evidence="9">
    <location>
        <begin position="1227"/>
        <end position="1260"/>
    </location>
</feature>
<dbReference type="Pfam" id="PF24883">
    <property type="entry name" value="NPHP3_N"/>
    <property type="match status" value="1"/>
</dbReference>
<dbReference type="Pfam" id="PF24884">
    <property type="entry name" value="NPHP3_hel"/>
    <property type="match status" value="1"/>
</dbReference>
<dbReference type="Proteomes" id="UP000694700">
    <property type="component" value="Unplaced"/>
</dbReference>
<dbReference type="FunFam" id="3.40.50.300:FF:000693">
    <property type="entry name" value="Nephrocystin-3"/>
    <property type="match status" value="1"/>
</dbReference>
<keyword evidence="3" id="KW-0677">Repeat</keyword>
<dbReference type="InterPro" id="IPR019734">
    <property type="entry name" value="TPR_rpt"/>
</dbReference>
<organism evidence="16 17">
    <name type="scientific">Cyprinus carpio</name>
    <name type="common">Common carp</name>
    <dbReference type="NCBI Taxonomy" id="7962"/>
    <lineage>
        <taxon>Eukaryota</taxon>
        <taxon>Metazoa</taxon>
        <taxon>Chordata</taxon>
        <taxon>Craniata</taxon>
        <taxon>Vertebrata</taxon>
        <taxon>Euteleostomi</taxon>
        <taxon>Actinopterygii</taxon>
        <taxon>Neopterygii</taxon>
        <taxon>Teleostei</taxon>
        <taxon>Ostariophysi</taxon>
        <taxon>Cypriniformes</taxon>
        <taxon>Cyprinidae</taxon>
        <taxon>Cyprininae</taxon>
        <taxon>Cyprinus</taxon>
    </lineage>
</organism>
<evidence type="ECO:0000256" key="8">
    <source>
        <dbReference type="ARBA" id="ARBA00040387"/>
    </source>
</evidence>
<dbReference type="PROSITE" id="PS50005">
    <property type="entry name" value="TPR"/>
    <property type="match status" value="4"/>
</dbReference>
<dbReference type="Pfam" id="PF25022">
    <property type="entry name" value="NPHP3"/>
    <property type="match status" value="1"/>
</dbReference>
<dbReference type="Pfam" id="PF13176">
    <property type="entry name" value="TPR_7"/>
    <property type="match status" value="1"/>
</dbReference>
<evidence type="ECO:0000256" key="11">
    <source>
        <dbReference type="SAM" id="MobiDB-lite"/>
    </source>
</evidence>